<evidence type="ECO:0000313" key="1">
    <source>
        <dbReference type="EMBL" id="SDN40058.1"/>
    </source>
</evidence>
<protein>
    <recommendedName>
        <fullName evidence="3">Fibronectin type-III domain-containing protein</fullName>
    </recommendedName>
</protein>
<dbReference type="Proteomes" id="UP000198680">
    <property type="component" value="Unassembled WGS sequence"/>
</dbReference>
<keyword evidence="2" id="KW-1185">Reference proteome</keyword>
<dbReference type="STRING" id="1137991.SAMN05660642_04757"/>
<dbReference type="OrthoDB" id="5192421at2"/>
<proteinExistence type="predicted"/>
<name>A0A1H0B323_9ACTN</name>
<evidence type="ECO:0008006" key="3">
    <source>
        <dbReference type="Google" id="ProtNLM"/>
    </source>
</evidence>
<dbReference type="EMBL" id="FNHE01000019">
    <property type="protein sequence ID" value="SDN40058.1"/>
    <property type="molecule type" value="Genomic_DNA"/>
</dbReference>
<organism evidence="1 2">
    <name type="scientific">Geodermatophilus siccatus</name>
    <dbReference type="NCBI Taxonomy" id="1137991"/>
    <lineage>
        <taxon>Bacteria</taxon>
        <taxon>Bacillati</taxon>
        <taxon>Actinomycetota</taxon>
        <taxon>Actinomycetes</taxon>
        <taxon>Geodermatophilales</taxon>
        <taxon>Geodermatophilaceae</taxon>
        <taxon>Geodermatophilus</taxon>
    </lineage>
</organism>
<evidence type="ECO:0000313" key="2">
    <source>
        <dbReference type="Proteomes" id="UP000198680"/>
    </source>
</evidence>
<sequence>MARRARRRGRGTGTVAAVAAVGLIALSGPVTEVAATVTASRTALPAVPAPAAALPRPVTVVAPPPAAPAAVPPVSGVDVPRPRQVEVRVRPGVPHGVLPDTDPPPSSCGGYANPRQILPGVVPGVASATVSWQADGHTEVRRYRVQAVSQRLVPGLQPEPPSSIAPQPADCVPVTVAFAGLTSGVPYVFWLEEEVPDTFGVLRWVQVGTSQPVTIG</sequence>
<dbReference type="AlphaFoldDB" id="A0A1H0B323"/>
<dbReference type="RefSeq" id="WP_139177270.1">
    <property type="nucleotide sequence ID" value="NZ_FNHE01000019.1"/>
</dbReference>
<reference evidence="2" key="1">
    <citation type="submission" date="2016-10" db="EMBL/GenBank/DDBJ databases">
        <authorList>
            <person name="Varghese N."/>
            <person name="Submissions S."/>
        </authorList>
    </citation>
    <scope>NUCLEOTIDE SEQUENCE [LARGE SCALE GENOMIC DNA]</scope>
    <source>
        <strain evidence="2">DSM 45419</strain>
    </source>
</reference>
<gene>
    <name evidence="1" type="ORF">SAMN05660642_04757</name>
</gene>
<accession>A0A1H0B323</accession>